<organism evidence="2 3">
    <name type="scientific">Thauera sedimentorum</name>
    <dbReference type="NCBI Taxonomy" id="2767595"/>
    <lineage>
        <taxon>Bacteria</taxon>
        <taxon>Pseudomonadati</taxon>
        <taxon>Pseudomonadota</taxon>
        <taxon>Betaproteobacteria</taxon>
        <taxon>Rhodocyclales</taxon>
        <taxon>Zoogloeaceae</taxon>
        <taxon>Thauera</taxon>
    </lineage>
</organism>
<protein>
    <submittedName>
        <fullName evidence="2">Uncharacterized protein</fullName>
    </submittedName>
</protein>
<dbReference type="RefSeq" id="WP_187716859.1">
    <property type="nucleotide sequence ID" value="NZ_JACTAH010000001.1"/>
</dbReference>
<sequence length="104" mass="11092">MDRSPSTAHPPATLAPLATAWAALVALTLLGLALGAAFHGAAWLQPVVALLIWLKGMLVARRFIETAHAHPFIRGLVYAFVAFTPLALLGIAFFGSEFARWATL</sequence>
<evidence type="ECO:0000313" key="2">
    <source>
        <dbReference type="EMBL" id="MBD8502059.1"/>
    </source>
</evidence>
<dbReference type="Proteomes" id="UP000603602">
    <property type="component" value="Unassembled WGS sequence"/>
</dbReference>
<evidence type="ECO:0000256" key="1">
    <source>
        <dbReference type="SAM" id="Phobius"/>
    </source>
</evidence>
<comment type="caution">
    <text evidence="2">The sequence shown here is derived from an EMBL/GenBank/DDBJ whole genome shotgun (WGS) entry which is preliminary data.</text>
</comment>
<name>A0ABR9B6R5_9RHOO</name>
<accession>A0ABR9B6R5</accession>
<feature type="transmembrane region" description="Helical" evidence="1">
    <location>
        <begin position="12"/>
        <end position="37"/>
    </location>
</feature>
<keyword evidence="3" id="KW-1185">Reference proteome</keyword>
<feature type="transmembrane region" description="Helical" evidence="1">
    <location>
        <begin position="43"/>
        <end position="64"/>
    </location>
</feature>
<proteinExistence type="predicted"/>
<feature type="transmembrane region" description="Helical" evidence="1">
    <location>
        <begin position="76"/>
        <end position="95"/>
    </location>
</feature>
<keyword evidence="1" id="KW-0812">Transmembrane</keyword>
<reference evidence="3" key="1">
    <citation type="submission" date="2023-07" db="EMBL/GenBank/DDBJ databases">
        <title>Thauera sp. CAU 1555 isolated from sand of Yaerae Beach.</title>
        <authorList>
            <person name="Kim W."/>
        </authorList>
    </citation>
    <scope>NUCLEOTIDE SEQUENCE [LARGE SCALE GENOMIC DNA]</scope>
    <source>
        <strain evidence="3">CAU 1555</strain>
    </source>
</reference>
<evidence type="ECO:0000313" key="3">
    <source>
        <dbReference type="Proteomes" id="UP000603602"/>
    </source>
</evidence>
<gene>
    <name evidence="2" type="ORF">IFO67_04125</name>
</gene>
<dbReference type="EMBL" id="JACYTO010000001">
    <property type="protein sequence ID" value="MBD8502059.1"/>
    <property type="molecule type" value="Genomic_DNA"/>
</dbReference>
<keyword evidence="1" id="KW-0472">Membrane</keyword>
<keyword evidence="1" id="KW-1133">Transmembrane helix</keyword>